<dbReference type="Proteomes" id="UP001550348">
    <property type="component" value="Unassembled WGS sequence"/>
</dbReference>
<comment type="caution">
    <text evidence="1">The sequence shown here is derived from an EMBL/GenBank/DDBJ whole genome shotgun (WGS) entry which is preliminary data.</text>
</comment>
<protein>
    <submittedName>
        <fullName evidence="1">Uncharacterized protein</fullName>
    </submittedName>
</protein>
<accession>A0ABV2VFA2</accession>
<name>A0ABV2VFA2_9ACTN</name>
<keyword evidence="2" id="KW-1185">Reference proteome</keyword>
<proteinExistence type="predicted"/>
<dbReference type="EMBL" id="JBEXRX010000009">
    <property type="protein sequence ID" value="MEU0151480.1"/>
    <property type="molecule type" value="Genomic_DNA"/>
</dbReference>
<evidence type="ECO:0000313" key="1">
    <source>
        <dbReference type="EMBL" id="MEU0151480.1"/>
    </source>
</evidence>
<gene>
    <name evidence="1" type="ORF">ABZ071_06045</name>
</gene>
<dbReference type="RefSeq" id="WP_355663537.1">
    <property type="nucleotide sequence ID" value="NZ_JBEXRX010000009.1"/>
</dbReference>
<reference evidence="1 2" key="1">
    <citation type="submission" date="2024-06" db="EMBL/GenBank/DDBJ databases">
        <title>The Natural Products Discovery Center: Release of the First 8490 Sequenced Strains for Exploring Actinobacteria Biosynthetic Diversity.</title>
        <authorList>
            <person name="Kalkreuter E."/>
            <person name="Kautsar S.A."/>
            <person name="Yang D."/>
            <person name="Bader C.D."/>
            <person name="Teijaro C.N."/>
            <person name="Fluegel L."/>
            <person name="Davis C.M."/>
            <person name="Simpson J.R."/>
            <person name="Lauterbach L."/>
            <person name="Steele A.D."/>
            <person name="Gui C."/>
            <person name="Meng S."/>
            <person name="Li G."/>
            <person name="Viehrig K."/>
            <person name="Ye F."/>
            <person name="Su P."/>
            <person name="Kiefer A.F."/>
            <person name="Nichols A."/>
            <person name="Cepeda A.J."/>
            <person name="Yan W."/>
            <person name="Fan B."/>
            <person name="Jiang Y."/>
            <person name="Adhikari A."/>
            <person name="Zheng C.-J."/>
            <person name="Schuster L."/>
            <person name="Cowan T.M."/>
            <person name="Smanski M.J."/>
            <person name="Chevrette M.G."/>
            <person name="De Carvalho L.P.S."/>
            <person name="Shen B."/>
        </authorList>
    </citation>
    <scope>NUCLEOTIDE SEQUENCE [LARGE SCALE GENOMIC DNA]</scope>
    <source>
        <strain evidence="1 2">NPDC006286</strain>
    </source>
</reference>
<evidence type="ECO:0000313" key="2">
    <source>
        <dbReference type="Proteomes" id="UP001550348"/>
    </source>
</evidence>
<organism evidence="1 2">
    <name type="scientific">Micromonospora fulviviridis</name>
    <dbReference type="NCBI Taxonomy" id="47860"/>
    <lineage>
        <taxon>Bacteria</taxon>
        <taxon>Bacillati</taxon>
        <taxon>Actinomycetota</taxon>
        <taxon>Actinomycetes</taxon>
        <taxon>Micromonosporales</taxon>
        <taxon>Micromonosporaceae</taxon>
        <taxon>Micromonospora</taxon>
    </lineage>
</organism>
<sequence>MTWACWSSPLNPVINPRARTFSCSRSASVTGGFSGSRLPATAFGSARIASYARFCRTFSAYSAWSGWSSARVLPMARVAAASAS</sequence>